<dbReference type="Gene3D" id="3.40.50.300">
    <property type="entry name" value="P-loop containing nucleotide triphosphate hydrolases"/>
    <property type="match status" value="1"/>
</dbReference>
<dbReference type="PANTHER" id="PTHR43776">
    <property type="entry name" value="TRANSPORT ATP-BINDING PROTEIN"/>
    <property type="match status" value="1"/>
</dbReference>
<dbReference type="Pfam" id="PF00005">
    <property type="entry name" value="ABC_tran"/>
    <property type="match status" value="1"/>
</dbReference>
<dbReference type="EMBL" id="JBHUII010000004">
    <property type="protein sequence ID" value="MFD2206059.1"/>
    <property type="molecule type" value="Genomic_DNA"/>
</dbReference>
<dbReference type="SUPFAM" id="SSF52540">
    <property type="entry name" value="P-loop containing nucleoside triphosphate hydrolases"/>
    <property type="match status" value="1"/>
</dbReference>
<accession>A0ABW5BK85</accession>
<dbReference type="InterPro" id="IPR050319">
    <property type="entry name" value="ABC_transp_ATP-bind"/>
</dbReference>
<keyword evidence="2" id="KW-0547">Nucleotide-binding</keyword>
<dbReference type="CDD" id="cd03257">
    <property type="entry name" value="ABC_NikE_OppD_transporters"/>
    <property type="match status" value="1"/>
</dbReference>
<proteinExistence type="predicted"/>
<evidence type="ECO:0000259" key="4">
    <source>
        <dbReference type="PROSITE" id="PS50893"/>
    </source>
</evidence>
<dbReference type="InterPro" id="IPR003439">
    <property type="entry name" value="ABC_transporter-like_ATP-bd"/>
</dbReference>
<evidence type="ECO:0000313" key="6">
    <source>
        <dbReference type="Proteomes" id="UP001597294"/>
    </source>
</evidence>
<dbReference type="Proteomes" id="UP001597294">
    <property type="component" value="Unassembled WGS sequence"/>
</dbReference>
<dbReference type="InterPro" id="IPR003593">
    <property type="entry name" value="AAA+_ATPase"/>
</dbReference>
<organism evidence="5 6">
    <name type="scientific">Kiloniella antarctica</name>
    <dbReference type="NCBI Taxonomy" id="1550907"/>
    <lineage>
        <taxon>Bacteria</taxon>
        <taxon>Pseudomonadati</taxon>
        <taxon>Pseudomonadota</taxon>
        <taxon>Alphaproteobacteria</taxon>
        <taxon>Rhodospirillales</taxon>
        <taxon>Kiloniellaceae</taxon>
        <taxon>Kiloniella</taxon>
    </lineage>
</organism>
<gene>
    <name evidence="5" type="ORF">ACFSKO_10565</name>
</gene>
<keyword evidence="1" id="KW-0813">Transport</keyword>
<evidence type="ECO:0000313" key="5">
    <source>
        <dbReference type="EMBL" id="MFD2206059.1"/>
    </source>
</evidence>
<dbReference type="PROSITE" id="PS50893">
    <property type="entry name" value="ABC_TRANSPORTER_2"/>
    <property type="match status" value="1"/>
</dbReference>
<dbReference type="GO" id="GO:0005524">
    <property type="term" value="F:ATP binding"/>
    <property type="evidence" value="ECO:0007669"/>
    <property type="project" value="UniProtKB-KW"/>
</dbReference>
<comment type="caution">
    <text evidence="5">The sequence shown here is derived from an EMBL/GenBank/DDBJ whole genome shotgun (WGS) entry which is preliminary data.</text>
</comment>
<dbReference type="InterPro" id="IPR027417">
    <property type="entry name" value="P-loop_NTPase"/>
</dbReference>
<dbReference type="PANTHER" id="PTHR43776:SF8">
    <property type="entry name" value="ABC TRANSPORTER, ATP-BINDING PROTEIN"/>
    <property type="match status" value="1"/>
</dbReference>
<dbReference type="InterPro" id="IPR017871">
    <property type="entry name" value="ABC_transporter-like_CS"/>
</dbReference>
<keyword evidence="6" id="KW-1185">Reference proteome</keyword>
<dbReference type="RefSeq" id="WP_380251271.1">
    <property type="nucleotide sequence ID" value="NZ_JBHUII010000004.1"/>
</dbReference>
<protein>
    <submittedName>
        <fullName evidence="5">ABC transporter ATP-binding protein</fullName>
    </submittedName>
</protein>
<keyword evidence="3 5" id="KW-0067">ATP-binding</keyword>
<evidence type="ECO:0000256" key="3">
    <source>
        <dbReference type="ARBA" id="ARBA00022840"/>
    </source>
</evidence>
<name>A0ABW5BK85_9PROT</name>
<reference evidence="6" key="1">
    <citation type="journal article" date="2019" name="Int. J. Syst. Evol. Microbiol.">
        <title>The Global Catalogue of Microorganisms (GCM) 10K type strain sequencing project: providing services to taxonomists for standard genome sequencing and annotation.</title>
        <authorList>
            <consortium name="The Broad Institute Genomics Platform"/>
            <consortium name="The Broad Institute Genome Sequencing Center for Infectious Disease"/>
            <person name="Wu L."/>
            <person name="Ma J."/>
        </authorList>
    </citation>
    <scope>NUCLEOTIDE SEQUENCE [LARGE SCALE GENOMIC DNA]</scope>
    <source>
        <strain evidence="6">CGMCC 4.7192</strain>
    </source>
</reference>
<sequence>MLEVQNLSVLLQKQLLLDDISFVLNRGETLCIIGESGSGKTTLMRSILGLLPLSEGKVTLNGELHQSPKRHQTGLPATQLVMQDPIAALNPHQKIKLSISESLYHSSLNKRQIDHAIKQALRDVDLPESFENRYPSQISLGQAQRVCIAKAIIARPNILFFDEPLSALDAIIQKQIAQLLQRLKNQNNLSYIFITHDLGFARHYADKILLLNHGNVEEYQDAISFFKAPESAYGRDLLEAAHILGSLPSKPIKEFQAA</sequence>
<dbReference type="SMART" id="SM00382">
    <property type="entry name" value="AAA"/>
    <property type="match status" value="1"/>
</dbReference>
<evidence type="ECO:0000256" key="2">
    <source>
        <dbReference type="ARBA" id="ARBA00022741"/>
    </source>
</evidence>
<evidence type="ECO:0000256" key="1">
    <source>
        <dbReference type="ARBA" id="ARBA00022448"/>
    </source>
</evidence>
<feature type="domain" description="ABC transporter" evidence="4">
    <location>
        <begin position="2"/>
        <end position="238"/>
    </location>
</feature>
<dbReference type="PROSITE" id="PS00211">
    <property type="entry name" value="ABC_TRANSPORTER_1"/>
    <property type="match status" value="1"/>
</dbReference>